<accession>A0A438D771</accession>
<evidence type="ECO:0000313" key="3">
    <source>
        <dbReference type="Proteomes" id="UP000288805"/>
    </source>
</evidence>
<dbReference type="EMBL" id="QGNW01001762">
    <property type="protein sequence ID" value="RVW31297.1"/>
    <property type="molecule type" value="Genomic_DNA"/>
</dbReference>
<evidence type="ECO:0008006" key="4">
    <source>
        <dbReference type="Google" id="ProtNLM"/>
    </source>
</evidence>
<organism evidence="2 3">
    <name type="scientific">Vitis vinifera</name>
    <name type="common">Grape</name>
    <dbReference type="NCBI Taxonomy" id="29760"/>
    <lineage>
        <taxon>Eukaryota</taxon>
        <taxon>Viridiplantae</taxon>
        <taxon>Streptophyta</taxon>
        <taxon>Embryophyta</taxon>
        <taxon>Tracheophyta</taxon>
        <taxon>Spermatophyta</taxon>
        <taxon>Magnoliopsida</taxon>
        <taxon>eudicotyledons</taxon>
        <taxon>Gunneridae</taxon>
        <taxon>Pentapetalae</taxon>
        <taxon>rosids</taxon>
        <taxon>Vitales</taxon>
        <taxon>Vitaceae</taxon>
        <taxon>Viteae</taxon>
        <taxon>Vitis</taxon>
    </lineage>
</organism>
<dbReference type="Proteomes" id="UP000288805">
    <property type="component" value="Unassembled WGS sequence"/>
</dbReference>
<name>A0A438D771_VITVI</name>
<evidence type="ECO:0000256" key="1">
    <source>
        <dbReference type="SAM" id="MobiDB-lite"/>
    </source>
</evidence>
<sequence>MCFTFAWVGWEGAAHDVRVFLEALRRPELGFPHPPRGKYYLVDAGYPQMSGYLGLYKSEHYHLPDFRRECLLNNRWKMLREMHSFPLEKQVKIVIASMALHNFIRINARTDMEFKPYDDDQGLLPLNEEESRVDSLVEEDGSHHTKEMEEHHDRIANLLLSH</sequence>
<reference evidence="2 3" key="1">
    <citation type="journal article" date="2018" name="PLoS Genet.">
        <title>Population sequencing reveals clonal diversity and ancestral inbreeding in the grapevine cultivar Chardonnay.</title>
        <authorList>
            <person name="Roach M.J."/>
            <person name="Johnson D.L."/>
            <person name="Bohlmann J."/>
            <person name="van Vuuren H.J."/>
            <person name="Jones S.J."/>
            <person name="Pretorius I.S."/>
            <person name="Schmidt S.A."/>
            <person name="Borneman A.R."/>
        </authorList>
    </citation>
    <scope>NUCLEOTIDE SEQUENCE [LARGE SCALE GENOMIC DNA]</scope>
    <source>
        <strain evidence="3">cv. Chardonnay</strain>
        <tissue evidence="2">Leaf</tissue>
    </source>
</reference>
<proteinExistence type="predicted"/>
<gene>
    <name evidence="2" type="ORF">CK203_112139</name>
</gene>
<dbReference type="AlphaFoldDB" id="A0A438D771"/>
<dbReference type="PANTHER" id="PTHR22930">
    <property type="match status" value="1"/>
</dbReference>
<comment type="caution">
    <text evidence="2">The sequence shown here is derived from an EMBL/GenBank/DDBJ whole genome shotgun (WGS) entry which is preliminary data.</text>
</comment>
<dbReference type="PANTHER" id="PTHR22930:SF221">
    <property type="entry name" value="NUCLEASE HARBI1"/>
    <property type="match status" value="1"/>
</dbReference>
<dbReference type="InterPro" id="IPR045249">
    <property type="entry name" value="HARBI1-like"/>
</dbReference>
<evidence type="ECO:0000313" key="2">
    <source>
        <dbReference type="EMBL" id="RVW31297.1"/>
    </source>
</evidence>
<feature type="region of interest" description="Disordered" evidence="1">
    <location>
        <begin position="130"/>
        <end position="151"/>
    </location>
</feature>
<protein>
    <recommendedName>
        <fullName evidence="4">DDE Tnp4 domain-containing protein</fullName>
    </recommendedName>
</protein>